<reference evidence="1" key="1">
    <citation type="submission" date="2011-11" db="EMBL/GenBank/DDBJ databases">
        <title>The Genome Sequence of Fusarium oxysporum PHW808.</title>
        <authorList>
            <consortium name="The Broad Institute Genome Sequencing Platform"/>
            <person name="Ma L.-J."/>
            <person name="Gale L.R."/>
            <person name="Schwartz D.C."/>
            <person name="Zhou S."/>
            <person name="Corby-Kistler H."/>
            <person name="Young S.K."/>
            <person name="Zeng Q."/>
            <person name="Gargeya S."/>
            <person name="Fitzgerald M."/>
            <person name="Haas B."/>
            <person name="Abouelleil A."/>
            <person name="Alvarado L."/>
            <person name="Arachchi H.M."/>
            <person name="Berlin A."/>
            <person name="Brown A."/>
            <person name="Chapman S.B."/>
            <person name="Chen Z."/>
            <person name="Dunbar C."/>
            <person name="Freedman E."/>
            <person name="Gearin G."/>
            <person name="Goldberg J."/>
            <person name="Griggs A."/>
            <person name="Gujja S."/>
            <person name="Heiman D."/>
            <person name="Howarth C."/>
            <person name="Larson L."/>
            <person name="Lui A."/>
            <person name="MacDonald P.J.P."/>
            <person name="Montmayeur A."/>
            <person name="Murphy C."/>
            <person name="Neiman D."/>
            <person name="Pearson M."/>
            <person name="Priest M."/>
            <person name="Roberts A."/>
            <person name="Saif S."/>
            <person name="Shea T."/>
            <person name="Shenoy N."/>
            <person name="Sisk P."/>
            <person name="Stolte C."/>
            <person name="Sykes S."/>
            <person name="Wortman J."/>
            <person name="Nusbaum C."/>
            <person name="Birren B."/>
        </authorList>
    </citation>
    <scope>NUCLEOTIDE SEQUENCE [LARGE SCALE GENOMIC DNA]</scope>
    <source>
        <strain evidence="1">54008</strain>
    </source>
</reference>
<sequence>KEFWSQLEKFGIYLPGGLGDDFRKIEAWKEVA</sequence>
<dbReference type="Proteomes" id="UP000030676">
    <property type="component" value="Unassembled WGS sequence"/>
</dbReference>
<gene>
    <name evidence="1" type="ORF">FOPG_16896</name>
</gene>
<reference evidence="1" key="2">
    <citation type="submission" date="2012-05" db="EMBL/GenBank/DDBJ databases">
        <title>The Genome Annotation of Fusarium oxysporum PHW808.</title>
        <authorList>
            <consortium name="The Broad Institute Genomics Platform"/>
            <person name="Ma L.-J."/>
            <person name="Corby-Kistler H."/>
            <person name="Broz K."/>
            <person name="Gale L.R."/>
            <person name="Jonkers W."/>
            <person name="O'Donnell K."/>
            <person name="Ploetz R."/>
            <person name="Steinberg C."/>
            <person name="Schwartz D.C."/>
            <person name="VanEtten H."/>
            <person name="Zhou S."/>
            <person name="Young S.K."/>
            <person name="Zeng Q."/>
            <person name="Gargeya S."/>
            <person name="Fitzgerald M."/>
            <person name="Abouelleil A."/>
            <person name="Alvarado L."/>
            <person name="Chapman S.B."/>
            <person name="Gainer-Dewar J."/>
            <person name="Goldberg J."/>
            <person name="Griggs A."/>
            <person name="Gujja S."/>
            <person name="Hansen M."/>
            <person name="Howarth C."/>
            <person name="Imamovic A."/>
            <person name="Ireland A."/>
            <person name="Larimer J."/>
            <person name="McCowan C."/>
            <person name="Murphy C."/>
            <person name="Pearson M."/>
            <person name="Poon T.W."/>
            <person name="Priest M."/>
            <person name="Roberts A."/>
            <person name="Saif S."/>
            <person name="Shea T."/>
            <person name="Sykes S."/>
            <person name="Wortman J."/>
            <person name="Nusbaum C."/>
            <person name="Birren B."/>
        </authorList>
    </citation>
    <scope>NUCLEOTIDE SEQUENCE</scope>
    <source>
        <strain evidence="1">54008</strain>
    </source>
</reference>
<dbReference type="EMBL" id="JH658991">
    <property type="protein sequence ID" value="EXL66953.1"/>
    <property type="molecule type" value="Genomic_DNA"/>
</dbReference>
<protein>
    <submittedName>
        <fullName evidence="1">Uncharacterized protein</fullName>
    </submittedName>
</protein>
<feature type="non-terminal residue" evidence="1">
    <location>
        <position position="1"/>
    </location>
</feature>
<evidence type="ECO:0000313" key="1">
    <source>
        <dbReference type="EMBL" id="EXL66953.1"/>
    </source>
</evidence>
<dbReference type="AlphaFoldDB" id="X0GU98"/>
<name>X0GU98_FUSOX</name>
<dbReference type="HOGENOM" id="CLU_3394207_0_0_1"/>
<accession>X0GU98</accession>
<proteinExistence type="predicted"/>
<organism evidence="1">
    <name type="scientific">Fusarium oxysporum f. sp. conglutinans race 2 54008</name>
    <dbReference type="NCBI Taxonomy" id="1089457"/>
    <lineage>
        <taxon>Eukaryota</taxon>
        <taxon>Fungi</taxon>
        <taxon>Dikarya</taxon>
        <taxon>Ascomycota</taxon>
        <taxon>Pezizomycotina</taxon>
        <taxon>Sordariomycetes</taxon>
        <taxon>Hypocreomycetidae</taxon>
        <taxon>Hypocreales</taxon>
        <taxon>Nectriaceae</taxon>
        <taxon>Fusarium</taxon>
        <taxon>Fusarium oxysporum species complex</taxon>
    </lineage>
</organism>